<proteinExistence type="inferred from homology"/>
<dbReference type="Gene3D" id="2.40.50.100">
    <property type="match status" value="1"/>
</dbReference>
<dbReference type="PANTHER" id="PTHR30469:SF18">
    <property type="entry name" value="RESISTANCE-NODULATION-CELL DIVISION (RND) EFFLUX MEMBRANE FUSION PROTEIN-RELATED"/>
    <property type="match status" value="1"/>
</dbReference>
<organism evidence="8 9">
    <name type="scientific">Bermanella marisrubri</name>
    <dbReference type="NCBI Taxonomy" id="207949"/>
    <lineage>
        <taxon>Bacteria</taxon>
        <taxon>Pseudomonadati</taxon>
        <taxon>Pseudomonadota</taxon>
        <taxon>Gammaproteobacteria</taxon>
        <taxon>Oceanospirillales</taxon>
        <taxon>Oceanospirillaceae</taxon>
        <taxon>Bermanella</taxon>
    </lineage>
</organism>
<feature type="domain" description="CusB-like beta-barrel" evidence="6">
    <location>
        <begin position="195"/>
        <end position="265"/>
    </location>
</feature>
<dbReference type="Gene3D" id="2.40.30.170">
    <property type="match status" value="1"/>
</dbReference>
<protein>
    <submittedName>
        <fullName evidence="8">AcrA/AcrE family protein</fullName>
    </submittedName>
</protein>
<dbReference type="Gene3D" id="2.40.420.20">
    <property type="match status" value="1"/>
</dbReference>
<evidence type="ECO:0000256" key="3">
    <source>
        <dbReference type="SAM" id="SignalP"/>
    </source>
</evidence>
<gene>
    <name evidence="8" type="ORF">RED65_04195</name>
</gene>
<dbReference type="Pfam" id="PF25954">
    <property type="entry name" value="Beta-barrel_RND_2"/>
    <property type="match status" value="1"/>
</dbReference>
<keyword evidence="9" id="KW-1185">Reference proteome</keyword>
<dbReference type="Pfam" id="PF25917">
    <property type="entry name" value="BSH_RND"/>
    <property type="match status" value="1"/>
</dbReference>
<evidence type="ECO:0000259" key="5">
    <source>
        <dbReference type="Pfam" id="PF25917"/>
    </source>
</evidence>
<evidence type="ECO:0000259" key="7">
    <source>
        <dbReference type="Pfam" id="PF25975"/>
    </source>
</evidence>
<evidence type="ECO:0000256" key="2">
    <source>
        <dbReference type="SAM" id="Coils"/>
    </source>
</evidence>
<feature type="coiled-coil region" evidence="2">
    <location>
        <begin position="132"/>
        <end position="159"/>
    </location>
</feature>
<dbReference type="Gene3D" id="1.10.287.470">
    <property type="entry name" value="Helix hairpin bin"/>
    <property type="match status" value="1"/>
</dbReference>
<reference evidence="8 9" key="1">
    <citation type="submission" date="2006-03" db="EMBL/GenBank/DDBJ databases">
        <authorList>
            <person name="Pinhassi J."/>
            <person name="Pedros-Alio C."/>
            <person name="Ferriera S."/>
            <person name="Johnson J."/>
            <person name="Kravitz S."/>
            <person name="Halpern A."/>
            <person name="Remington K."/>
            <person name="Beeson K."/>
            <person name="Tran B."/>
            <person name="Rogers Y.-H."/>
            <person name="Friedman R."/>
            <person name="Venter J.C."/>
        </authorList>
    </citation>
    <scope>NUCLEOTIDE SEQUENCE [LARGE SCALE GENOMIC DNA]</scope>
    <source>
        <strain evidence="8 9">RED65</strain>
    </source>
</reference>
<dbReference type="SUPFAM" id="SSF111369">
    <property type="entry name" value="HlyD-like secretion proteins"/>
    <property type="match status" value="1"/>
</dbReference>
<dbReference type="Pfam" id="PF25975">
    <property type="entry name" value="CzcB_C"/>
    <property type="match status" value="1"/>
</dbReference>
<comment type="caution">
    <text evidence="8">The sequence shown here is derived from an EMBL/GenBank/DDBJ whole genome shotgun (WGS) entry which is preliminary data.</text>
</comment>
<dbReference type="RefSeq" id="WP_007016291.1">
    <property type="nucleotide sequence ID" value="NZ_AAQH01000009.1"/>
</dbReference>
<feature type="domain" description="CzcB-like C-terminal circularly permuted SH3-like" evidence="7">
    <location>
        <begin position="275"/>
        <end position="325"/>
    </location>
</feature>
<dbReference type="InterPro" id="IPR058624">
    <property type="entry name" value="MdtA-like_HH"/>
</dbReference>
<feature type="chain" id="PRO_5004194745" evidence="3">
    <location>
        <begin position="23"/>
        <end position="338"/>
    </location>
</feature>
<feature type="signal peptide" evidence="3">
    <location>
        <begin position="1"/>
        <end position="22"/>
    </location>
</feature>
<dbReference type="Pfam" id="PF25876">
    <property type="entry name" value="HH_MFP_RND"/>
    <property type="match status" value="1"/>
</dbReference>
<dbReference type="InterPro" id="IPR006143">
    <property type="entry name" value="RND_pump_MFP"/>
</dbReference>
<accession>Q1N1T6</accession>
<evidence type="ECO:0000256" key="1">
    <source>
        <dbReference type="ARBA" id="ARBA00009477"/>
    </source>
</evidence>
<dbReference type="HOGENOM" id="CLU_018816_1_4_6"/>
<dbReference type="GO" id="GO:0015562">
    <property type="term" value="F:efflux transmembrane transporter activity"/>
    <property type="evidence" value="ECO:0007669"/>
    <property type="project" value="TreeGrafter"/>
</dbReference>
<sequence length="338" mass="37442">MKTLPRIAVTLAAVLSSFTSIGQDYQVTLDNYRNWYSLEARIEAVNEATVSAQTSGRIQSIAFDVNDYVEQGTIIIELRNKQQKAAFEQAQAGLLQAQAANDDAKALLKRSEPLHEQGSISQGEFDSIKARAAAASAQVKAARAQLEQAKEQLSYTQIRAPYSGIVKTRHVEVGEAVNPGMPLMTGLSLAKLRAVADIPQRFSPHLSEQKDFKVAYQHNSEEALLDAEKVTVFPYADPNSHSFRVRVEVNSEGSHLFPGMWVKLKVPMGEKQSLRIPERALMQKGDLNSVYVKLDSGYILRQVRIGHRYGDQIEVLSGLRDGETISLKPYAVMANKEL</sequence>
<dbReference type="PANTHER" id="PTHR30469">
    <property type="entry name" value="MULTIDRUG RESISTANCE PROTEIN MDTA"/>
    <property type="match status" value="1"/>
</dbReference>
<evidence type="ECO:0000313" key="8">
    <source>
        <dbReference type="EMBL" id="EAT12195.1"/>
    </source>
</evidence>
<evidence type="ECO:0000259" key="4">
    <source>
        <dbReference type="Pfam" id="PF25876"/>
    </source>
</evidence>
<dbReference type="AlphaFoldDB" id="Q1N1T6"/>
<evidence type="ECO:0000259" key="6">
    <source>
        <dbReference type="Pfam" id="PF25954"/>
    </source>
</evidence>
<comment type="similarity">
    <text evidence="1">Belongs to the membrane fusion protein (MFP) (TC 8.A.1) family.</text>
</comment>
<feature type="domain" description="Multidrug resistance protein MdtA-like alpha-helical hairpin" evidence="4">
    <location>
        <begin position="88"/>
        <end position="156"/>
    </location>
</feature>
<dbReference type="InterPro" id="IPR058649">
    <property type="entry name" value="CzcB_C"/>
</dbReference>
<evidence type="ECO:0000313" key="9">
    <source>
        <dbReference type="Proteomes" id="UP000004263"/>
    </source>
</evidence>
<keyword evidence="2" id="KW-0175">Coiled coil</keyword>
<dbReference type="NCBIfam" id="TIGR01730">
    <property type="entry name" value="RND_mfp"/>
    <property type="match status" value="1"/>
</dbReference>
<dbReference type="Proteomes" id="UP000004263">
    <property type="component" value="Unassembled WGS sequence"/>
</dbReference>
<dbReference type="GO" id="GO:1990281">
    <property type="term" value="C:efflux pump complex"/>
    <property type="evidence" value="ECO:0007669"/>
    <property type="project" value="TreeGrafter"/>
</dbReference>
<name>Q1N1T6_9GAMM</name>
<dbReference type="OrthoDB" id="5730196at2"/>
<dbReference type="InterPro" id="IPR058792">
    <property type="entry name" value="Beta-barrel_RND_2"/>
</dbReference>
<dbReference type="STRING" id="207949.RED65_04195"/>
<dbReference type="EMBL" id="AAQH01000009">
    <property type="protein sequence ID" value="EAT12195.1"/>
    <property type="molecule type" value="Genomic_DNA"/>
</dbReference>
<dbReference type="InterPro" id="IPR058625">
    <property type="entry name" value="MdtA-like_BSH"/>
</dbReference>
<keyword evidence="3" id="KW-0732">Signal</keyword>
<feature type="domain" description="Multidrug resistance protein MdtA-like barrel-sandwich hybrid" evidence="5">
    <location>
        <begin position="46"/>
        <end position="181"/>
    </location>
</feature>